<protein>
    <submittedName>
        <fullName evidence="5">Xanthine dehydrogenase family protein subunit M</fullName>
    </submittedName>
</protein>
<dbReference type="Gene3D" id="3.30.465.10">
    <property type="match status" value="1"/>
</dbReference>
<dbReference type="AlphaFoldDB" id="A0A5C8PA73"/>
<dbReference type="PANTHER" id="PTHR42659">
    <property type="entry name" value="XANTHINE DEHYDROGENASE SUBUNIT C-RELATED"/>
    <property type="match status" value="1"/>
</dbReference>
<keyword evidence="6" id="KW-1185">Reference proteome</keyword>
<dbReference type="GO" id="GO:0016491">
    <property type="term" value="F:oxidoreductase activity"/>
    <property type="evidence" value="ECO:0007669"/>
    <property type="project" value="UniProtKB-KW"/>
</dbReference>
<evidence type="ECO:0000313" key="6">
    <source>
        <dbReference type="Proteomes" id="UP000321638"/>
    </source>
</evidence>
<evidence type="ECO:0000313" key="5">
    <source>
        <dbReference type="EMBL" id="TXL69909.1"/>
    </source>
</evidence>
<dbReference type="PANTHER" id="PTHR42659:SF2">
    <property type="entry name" value="XANTHINE DEHYDROGENASE SUBUNIT C-RELATED"/>
    <property type="match status" value="1"/>
</dbReference>
<accession>A0A5C8PA73</accession>
<dbReference type="Proteomes" id="UP000321638">
    <property type="component" value="Unassembled WGS sequence"/>
</dbReference>
<dbReference type="Pfam" id="PF03450">
    <property type="entry name" value="CO_deh_flav_C"/>
    <property type="match status" value="1"/>
</dbReference>
<reference evidence="5 6" key="1">
    <citation type="submission" date="2019-06" db="EMBL/GenBank/DDBJ databases">
        <title>New taxonomy in bacterial strain CC-CFT640, isolated from vineyard.</title>
        <authorList>
            <person name="Lin S.-Y."/>
            <person name="Tsai C.-F."/>
            <person name="Young C.-C."/>
        </authorList>
    </citation>
    <scope>NUCLEOTIDE SEQUENCE [LARGE SCALE GENOMIC DNA]</scope>
    <source>
        <strain evidence="5 6">CC-CFT640</strain>
    </source>
</reference>
<dbReference type="InterPro" id="IPR016167">
    <property type="entry name" value="FAD-bd_PCMH_sub1"/>
</dbReference>
<dbReference type="PROSITE" id="PS51387">
    <property type="entry name" value="FAD_PCMH"/>
    <property type="match status" value="1"/>
</dbReference>
<dbReference type="InterPro" id="IPR016166">
    <property type="entry name" value="FAD-bd_PCMH"/>
</dbReference>
<keyword evidence="3" id="KW-0560">Oxidoreductase</keyword>
<dbReference type="OrthoDB" id="9793944at2"/>
<feature type="domain" description="FAD-binding PCMH-type" evidence="4">
    <location>
        <begin position="1"/>
        <end position="175"/>
    </location>
</feature>
<comment type="caution">
    <text evidence="5">The sequence shown here is derived from an EMBL/GenBank/DDBJ whole genome shotgun (WGS) entry which is preliminary data.</text>
</comment>
<name>A0A5C8PA73_9HYPH</name>
<sequence>MTSVAYHRPADLAAVLALLAADEEARPLAGGQTLVPMLNLELLAPTAIVSLIDVAELRGIRRLDDGTVRIGAMETHARIAVSDAFRDGQALIPDAARQIASPAIRNFGTIGGACAHGDPASDWPAALVGADATIEIAGRDGIRKVAAEDFFLQFLTTALEPGELVTAIIVPPLPGRGRYYRFARVDSDYPILSIACVADIAGGICRFARLAAGACGPTPVRVAAAEALLAGRPRDADRVRQAGTMLAEAAEPIDDVRGSADYRRRILPGLVARVLDEVAGP</sequence>
<gene>
    <name evidence="5" type="ORF">FHP25_36985</name>
</gene>
<dbReference type="InterPro" id="IPR016169">
    <property type="entry name" value="FAD-bd_PCMH_sub2"/>
</dbReference>
<dbReference type="SMART" id="SM01092">
    <property type="entry name" value="CO_deh_flav_C"/>
    <property type="match status" value="1"/>
</dbReference>
<dbReference type="SUPFAM" id="SSF55447">
    <property type="entry name" value="CO dehydrogenase flavoprotein C-terminal domain-like"/>
    <property type="match status" value="1"/>
</dbReference>
<organism evidence="5 6">
    <name type="scientific">Vineibacter terrae</name>
    <dbReference type="NCBI Taxonomy" id="2586908"/>
    <lineage>
        <taxon>Bacteria</taxon>
        <taxon>Pseudomonadati</taxon>
        <taxon>Pseudomonadota</taxon>
        <taxon>Alphaproteobacteria</taxon>
        <taxon>Hyphomicrobiales</taxon>
        <taxon>Vineibacter</taxon>
    </lineage>
</organism>
<evidence type="ECO:0000259" key="4">
    <source>
        <dbReference type="PROSITE" id="PS51387"/>
    </source>
</evidence>
<dbReference type="InterPro" id="IPR002346">
    <property type="entry name" value="Mopterin_DH_FAD-bd"/>
</dbReference>
<keyword evidence="1" id="KW-0285">Flavoprotein</keyword>
<dbReference type="RefSeq" id="WP_147852041.1">
    <property type="nucleotide sequence ID" value="NZ_VDUZ01000069.1"/>
</dbReference>
<dbReference type="Gene3D" id="3.30.43.10">
    <property type="entry name" value="Uridine Diphospho-n-acetylenolpyruvylglucosamine Reductase, domain 2"/>
    <property type="match status" value="1"/>
</dbReference>
<dbReference type="InterPro" id="IPR036683">
    <property type="entry name" value="CO_DH_flav_C_dom_sf"/>
</dbReference>
<dbReference type="GO" id="GO:0071949">
    <property type="term" value="F:FAD binding"/>
    <property type="evidence" value="ECO:0007669"/>
    <property type="project" value="InterPro"/>
</dbReference>
<dbReference type="InterPro" id="IPR036318">
    <property type="entry name" value="FAD-bd_PCMH-like_sf"/>
</dbReference>
<dbReference type="InterPro" id="IPR005107">
    <property type="entry name" value="CO_DH_flav_C"/>
</dbReference>
<keyword evidence="2" id="KW-0274">FAD</keyword>
<evidence type="ECO:0000256" key="2">
    <source>
        <dbReference type="ARBA" id="ARBA00022827"/>
    </source>
</evidence>
<proteinExistence type="predicted"/>
<dbReference type="Gene3D" id="3.30.390.50">
    <property type="entry name" value="CO dehydrogenase flavoprotein, C-terminal domain"/>
    <property type="match status" value="1"/>
</dbReference>
<evidence type="ECO:0000256" key="3">
    <source>
        <dbReference type="ARBA" id="ARBA00023002"/>
    </source>
</evidence>
<dbReference type="EMBL" id="VDUZ01000069">
    <property type="protein sequence ID" value="TXL69909.1"/>
    <property type="molecule type" value="Genomic_DNA"/>
</dbReference>
<dbReference type="Pfam" id="PF00941">
    <property type="entry name" value="FAD_binding_5"/>
    <property type="match status" value="1"/>
</dbReference>
<dbReference type="FunFam" id="3.30.465.10:FF:000017">
    <property type="entry name" value="Xanthine dehydrogenase, FAD binding subunit"/>
    <property type="match status" value="1"/>
</dbReference>
<evidence type="ECO:0000256" key="1">
    <source>
        <dbReference type="ARBA" id="ARBA00022630"/>
    </source>
</evidence>
<dbReference type="InterPro" id="IPR051312">
    <property type="entry name" value="Diverse_Substr_Oxidored"/>
</dbReference>
<dbReference type="SUPFAM" id="SSF56176">
    <property type="entry name" value="FAD-binding/transporter-associated domain-like"/>
    <property type="match status" value="1"/>
</dbReference>